<dbReference type="SMART" id="SM00849">
    <property type="entry name" value="Lactamase_B"/>
    <property type="match status" value="1"/>
</dbReference>
<dbReference type="GO" id="GO:0070813">
    <property type="term" value="P:hydrogen sulfide metabolic process"/>
    <property type="evidence" value="ECO:0007669"/>
    <property type="project" value="TreeGrafter"/>
</dbReference>
<evidence type="ECO:0000256" key="1">
    <source>
        <dbReference type="ARBA" id="ARBA00022723"/>
    </source>
</evidence>
<reference evidence="4 5" key="1">
    <citation type="journal article" date="2009" name="J. Bacteriol.">
        <title>Draft genome sequence of the extremely acidophilic bacterium Acidithiobacillus caldus ATCC 51756 reveals metabolic versatility in the genus Acidithiobacillus.</title>
        <authorList>
            <person name="Valdes J."/>
            <person name="Quatrini R."/>
            <person name="Hallberg K."/>
            <person name="Dopson M."/>
            <person name="Valenzuela P.D."/>
            <person name="Holmes D.S."/>
        </authorList>
    </citation>
    <scope>NUCLEOTIDE SEQUENCE [LARGE SCALE GENOMIC DNA]</scope>
    <source>
        <strain evidence="5">ATCC 51756 / DSM 8584 / KU</strain>
    </source>
</reference>
<dbReference type="HOGENOM" id="CLU_030571_7_0_6"/>
<dbReference type="GO" id="GO:0006749">
    <property type="term" value="P:glutathione metabolic process"/>
    <property type="evidence" value="ECO:0007669"/>
    <property type="project" value="InterPro"/>
</dbReference>
<dbReference type="Proteomes" id="UP000005522">
    <property type="component" value="Chromosome"/>
</dbReference>
<dbReference type="CDD" id="cd07724">
    <property type="entry name" value="POD-like_MBL-fold"/>
    <property type="match status" value="1"/>
</dbReference>
<dbReference type="InterPro" id="IPR044528">
    <property type="entry name" value="POD-like_MBL-fold"/>
</dbReference>
<protein>
    <submittedName>
        <fullName evidence="4">Metallo-beta-lactamase family protein</fullName>
        <ecNumber evidence="4">3.1.2.6</ecNumber>
    </submittedName>
</protein>
<feature type="compositionally biased region" description="Basic and acidic residues" evidence="2">
    <location>
        <begin position="212"/>
        <end position="226"/>
    </location>
</feature>
<proteinExistence type="predicted"/>
<dbReference type="PANTHER" id="PTHR43084">
    <property type="entry name" value="PERSULFIDE DIOXYGENASE ETHE1"/>
    <property type="match status" value="1"/>
</dbReference>
<dbReference type="RefSeq" id="WP_004868405.1">
    <property type="nucleotide sequence ID" value="NZ_CP005986.1"/>
</dbReference>
<dbReference type="Gene3D" id="3.60.15.10">
    <property type="entry name" value="Ribonuclease Z/Hydroxyacylglutathione hydrolase-like"/>
    <property type="match status" value="1"/>
</dbReference>
<dbReference type="SUPFAM" id="SSF56281">
    <property type="entry name" value="Metallo-hydrolase/oxidoreductase"/>
    <property type="match status" value="1"/>
</dbReference>
<dbReference type="EMBL" id="CP005986">
    <property type="protein sequence ID" value="AIA55976.1"/>
    <property type="molecule type" value="Genomic_DNA"/>
</dbReference>
<dbReference type="InterPro" id="IPR051682">
    <property type="entry name" value="Mito_Persulfide_Diox"/>
</dbReference>
<sequence length="243" mass="27087">MIFRQLCTKDKVGALAYLLGDPVTREAVVIDPLPVLLEELEDFTQQRGLKLRYCMQTHHDETHVVAAQALRERHGARLLAHEEVPSSAVDVRVRDGDVIYFGEERLRVIHLPGLTPCAVAYAWEDRLFTGLTVLANGLNRRLRGSARAQAQKLVETKIFGFAGETLLYPSAEFRGRRLASVAELRCQMAGSNSNGSSGRFLRHCALLINDKKEAANPQEERPHQDTANDLQRYAPGFRAPASS</sequence>
<dbReference type="GO" id="GO:0046872">
    <property type="term" value="F:metal ion binding"/>
    <property type="evidence" value="ECO:0007669"/>
    <property type="project" value="UniProtKB-KW"/>
</dbReference>
<keyword evidence="1" id="KW-0479">Metal-binding</keyword>
<dbReference type="AlphaFoldDB" id="A0A060A137"/>
<keyword evidence="4" id="KW-0378">Hydrolase</keyword>
<dbReference type="InterPro" id="IPR036866">
    <property type="entry name" value="RibonucZ/Hydroxyglut_hydro"/>
</dbReference>
<dbReference type="InterPro" id="IPR001279">
    <property type="entry name" value="Metallo-B-lactamas"/>
</dbReference>
<feature type="region of interest" description="Disordered" evidence="2">
    <location>
        <begin position="212"/>
        <end position="243"/>
    </location>
</feature>
<evidence type="ECO:0000256" key="2">
    <source>
        <dbReference type="SAM" id="MobiDB-lite"/>
    </source>
</evidence>
<dbReference type="GO" id="GO:0050313">
    <property type="term" value="F:sulfur dioxygenase activity"/>
    <property type="evidence" value="ECO:0007669"/>
    <property type="project" value="InterPro"/>
</dbReference>
<dbReference type="PANTHER" id="PTHR43084:SF1">
    <property type="entry name" value="PERSULFIDE DIOXYGENASE ETHE1, MITOCHONDRIAL"/>
    <property type="match status" value="1"/>
</dbReference>
<dbReference type="GO" id="GO:0004416">
    <property type="term" value="F:hydroxyacylglutathione hydrolase activity"/>
    <property type="evidence" value="ECO:0007669"/>
    <property type="project" value="UniProtKB-EC"/>
</dbReference>
<organism evidence="4 5">
    <name type="scientific">Acidithiobacillus caldus (strain ATCC 51756 / DSM 8584 / KU)</name>
    <dbReference type="NCBI Taxonomy" id="637389"/>
    <lineage>
        <taxon>Bacteria</taxon>
        <taxon>Pseudomonadati</taxon>
        <taxon>Pseudomonadota</taxon>
        <taxon>Acidithiobacillia</taxon>
        <taxon>Acidithiobacillales</taxon>
        <taxon>Acidithiobacillaceae</taxon>
        <taxon>Acidithiobacillus</taxon>
    </lineage>
</organism>
<evidence type="ECO:0000313" key="5">
    <source>
        <dbReference type="Proteomes" id="UP000005522"/>
    </source>
</evidence>
<feature type="domain" description="Metallo-beta-lactamase" evidence="3">
    <location>
        <begin position="13"/>
        <end position="188"/>
    </location>
</feature>
<gene>
    <name evidence="4" type="ORF">Acaty_c2122</name>
</gene>
<evidence type="ECO:0000313" key="4">
    <source>
        <dbReference type="EMBL" id="AIA55976.1"/>
    </source>
</evidence>
<dbReference type="EC" id="3.1.2.6" evidence="4"/>
<accession>A0A060A137</accession>
<dbReference type="eggNOG" id="COG0491">
    <property type="taxonomic scope" value="Bacteria"/>
</dbReference>
<name>A0A060A137_ACICK</name>
<dbReference type="KEGG" id="acz:Acaty_c2122"/>
<evidence type="ECO:0000259" key="3">
    <source>
        <dbReference type="SMART" id="SM00849"/>
    </source>
</evidence>